<evidence type="ECO:0000256" key="4">
    <source>
        <dbReference type="ARBA" id="ARBA00023274"/>
    </source>
</evidence>
<sequence length="124" mass="13917">MVEKRTCDYTGEEIEPGTGIMYVRNDGSVLHFVDSKAEKNYKLGREPRDLEWTEEGRSGKGSAQPETTTEDSETTADDEAPFDDEFEEAEVVDEDDTESDDSDTDSDEESLEDDADAEDDEDDQ</sequence>
<dbReference type="Pfam" id="PF01246">
    <property type="entry name" value="Ribosomal_L24e"/>
    <property type="match status" value="1"/>
</dbReference>
<dbReference type="InterPro" id="IPR055345">
    <property type="entry name" value="Ribosomal_eL24-rel_arc"/>
</dbReference>
<keyword evidence="2" id="KW-0862">Zinc</keyword>
<gene>
    <name evidence="5" type="primary">rpl24e</name>
    <name evidence="8" type="ORF">SAMN04488556_1471</name>
</gene>
<evidence type="ECO:0000313" key="8">
    <source>
        <dbReference type="EMBL" id="SFS54928.1"/>
    </source>
</evidence>
<dbReference type="InterPro" id="IPR011017">
    <property type="entry name" value="TRASH_dom"/>
</dbReference>
<keyword evidence="5" id="KW-0699">rRNA-binding</keyword>
<dbReference type="SUPFAM" id="SSF57716">
    <property type="entry name" value="Glucocorticoid receptor-like (DNA-binding domain)"/>
    <property type="match status" value="1"/>
</dbReference>
<feature type="domain" description="TRASH" evidence="7">
    <location>
        <begin position="7"/>
        <end position="45"/>
    </location>
</feature>
<dbReference type="Proteomes" id="UP000199199">
    <property type="component" value="Unassembled WGS sequence"/>
</dbReference>
<evidence type="ECO:0000256" key="2">
    <source>
        <dbReference type="ARBA" id="ARBA00022771"/>
    </source>
</evidence>
<comment type="function">
    <text evidence="5">Binds to the 23S rRNA.</text>
</comment>
<dbReference type="PROSITE" id="PS01073">
    <property type="entry name" value="RIBOSOMAL_L24E"/>
    <property type="match status" value="1"/>
</dbReference>
<dbReference type="GO" id="GO:0003735">
    <property type="term" value="F:structural constituent of ribosome"/>
    <property type="evidence" value="ECO:0007669"/>
    <property type="project" value="InterPro"/>
</dbReference>
<dbReference type="OrthoDB" id="55506at2157"/>
<accession>A0A1I6QRI4</accession>
<comment type="caution">
    <text evidence="5">Lacks conserved residue(s) required for the propagation of feature annotation.</text>
</comment>
<evidence type="ECO:0000256" key="3">
    <source>
        <dbReference type="ARBA" id="ARBA00022980"/>
    </source>
</evidence>
<dbReference type="InterPro" id="IPR023442">
    <property type="entry name" value="Ribosomal_eL24_CS"/>
</dbReference>
<dbReference type="GO" id="GO:0019843">
    <property type="term" value="F:rRNA binding"/>
    <property type="evidence" value="ECO:0007669"/>
    <property type="project" value="UniProtKB-UniRule"/>
</dbReference>
<evidence type="ECO:0000256" key="1">
    <source>
        <dbReference type="ARBA" id="ARBA00005647"/>
    </source>
</evidence>
<evidence type="ECO:0000256" key="6">
    <source>
        <dbReference type="SAM" id="MobiDB-lite"/>
    </source>
</evidence>
<protein>
    <recommendedName>
        <fullName evidence="5">Large ribosomal subunit protein eL24</fullName>
    </recommendedName>
</protein>
<evidence type="ECO:0000259" key="7">
    <source>
        <dbReference type="SMART" id="SM00746"/>
    </source>
</evidence>
<keyword evidence="9" id="KW-1185">Reference proteome</keyword>
<keyword evidence="2" id="KW-0863">Zinc-finger</keyword>
<keyword evidence="2" id="KW-0479">Metal-binding</keyword>
<comment type="subunit">
    <text evidence="5">Part of the 50S ribosomal subunit. Forms a cluster with proteins L3 and L14.</text>
</comment>
<dbReference type="Gene3D" id="2.30.170.20">
    <property type="entry name" value="Ribosomal protein L24e"/>
    <property type="match status" value="1"/>
</dbReference>
<feature type="compositionally biased region" description="Basic and acidic residues" evidence="6">
    <location>
        <begin position="37"/>
        <end position="58"/>
    </location>
</feature>
<dbReference type="RefSeq" id="WP_092903071.1">
    <property type="nucleotide sequence ID" value="NZ_FOZS01000001.1"/>
</dbReference>
<feature type="compositionally biased region" description="Acidic residues" evidence="6">
    <location>
        <begin position="68"/>
        <end position="124"/>
    </location>
</feature>
<keyword evidence="5" id="KW-0694">RNA-binding</keyword>
<feature type="region of interest" description="Disordered" evidence="6">
    <location>
        <begin position="37"/>
        <end position="124"/>
    </location>
</feature>
<dbReference type="GO" id="GO:0005840">
    <property type="term" value="C:ribosome"/>
    <property type="evidence" value="ECO:0007669"/>
    <property type="project" value="UniProtKB-KW"/>
</dbReference>
<organism evidence="8 9">
    <name type="scientific">Halostagnicola kamekurae</name>
    <dbReference type="NCBI Taxonomy" id="619731"/>
    <lineage>
        <taxon>Archaea</taxon>
        <taxon>Methanobacteriati</taxon>
        <taxon>Methanobacteriota</taxon>
        <taxon>Stenosarchaea group</taxon>
        <taxon>Halobacteria</taxon>
        <taxon>Halobacteriales</taxon>
        <taxon>Natrialbaceae</taxon>
        <taxon>Halostagnicola</taxon>
    </lineage>
</organism>
<dbReference type="AlphaFoldDB" id="A0A1I6QRI4"/>
<evidence type="ECO:0000313" key="9">
    <source>
        <dbReference type="Proteomes" id="UP000199199"/>
    </source>
</evidence>
<reference evidence="9" key="1">
    <citation type="submission" date="2016-10" db="EMBL/GenBank/DDBJ databases">
        <authorList>
            <person name="Varghese N."/>
            <person name="Submissions S."/>
        </authorList>
    </citation>
    <scope>NUCLEOTIDE SEQUENCE [LARGE SCALE GENOMIC DNA]</scope>
    <source>
        <strain evidence="9">DSM 22427</strain>
    </source>
</reference>
<dbReference type="NCBIfam" id="NF034186">
    <property type="entry name" value="PRK14891.1-1"/>
    <property type="match status" value="1"/>
</dbReference>
<dbReference type="GO" id="GO:0008270">
    <property type="term" value="F:zinc ion binding"/>
    <property type="evidence" value="ECO:0007669"/>
    <property type="project" value="UniProtKB-KW"/>
</dbReference>
<dbReference type="CDD" id="cd00472">
    <property type="entry name" value="Ribosomal_L24e_L24"/>
    <property type="match status" value="1"/>
</dbReference>
<name>A0A1I6QRI4_9EURY</name>
<dbReference type="InterPro" id="IPR038630">
    <property type="entry name" value="L24e/L24_sf"/>
</dbReference>
<dbReference type="EMBL" id="FOZS01000001">
    <property type="protein sequence ID" value="SFS54928.1"/>
    <property type="molecule type" value="Genomic_DNA"/>
</dbReference>
<dbReference type="GO" id="GO:1990904">
    <property type="term" value="C:ribonucleoprotein complex"/>
    <property type="evidence" value="ECO:0007669"/>
    <property type="project" value="UniProtKB-KW"/>
</dbReference>
<keyword evidence="3 5" id="KW-0689">Ribosomal protein</keyword>
<dbReference type="InterPro" id="IPR000988">
    <property type="entry name" value="Ribosomal_eL24-rel_N"/>
</dbReference>
<dbReference type="HAMAP" id="MF_00773">
    <property type="entry name" value="Ribosomal_eL24"/>
    <property type="match status" value="1"/>
</dbReference>
<evidence type="ECO:0000256" key="5">
    <source>
        <dbReference type="HAMAP-Rule" id="MF_00773"/>
    </source>
</evidence>
<keyword evidence="4 5" id="KW-0687">Ribonucleoprotein</keyword>
<comment type="similarity">
    <text evidence="1 5">Belongs to the eukaryotic ribosomal protein eL24 family.</text>
</comment>
<dbReference type="SMART" id="SM00746">
    <property type="entry name" value="TRASH"/>
    <property type="match status" value="1"/>
</dbReference>
<dbReference type="GO" id="GO:0006412">
    <property type="term" value="P:translation"/>
    <property type="evidence" value="ECO:0007669"/>
    <property type="project" value="UniProtKB-UniRule"/>
</dbReference>
<proteinExistence type="inferred from homology"/>